<accession>A0A179D056</accession>
<dbReference type="Proteomes" id="UP000078358">
    <property type="component" value="Unassembled WGS sequence"/>
</dbReference>
<protein>
    <submittedName>
        <fullName evidence="1">Uncharacterized protein</fullName>
    </submittedName>
</protein>
<evidence type="ECO:0000313" key="1">
    <source>
        <dbReference type="EMBL" id="OAQ14921.1"/>
    </source>
</evidence>
<organism evidence="1 2">
    <name type="scientific">Bibersteinia trehalosi Y31</name>
    <dbReference type="NCBI Taxonomy" id="1261658"/>
    <lineage>
        <taxon>Bacteria</taxon>
        <taxon>Pseudomonadati</taxon>
        <taxon>Pseudomonadota</taxon>
        <taxon>Gammaproteobacteria</taxon>
        <taxon>Pasteurellales</taxon>
        <taxon>Pasteurellaceae</taxon>
        <taxon>Bibersteinia</taxon>
    </lineage>
</organism>
<reference evidence="1 2" key="1">
    <citation type="submission" date="2014-01" db="EMBL/GenBank/DDBJ databases">
        <authorList>
            <person name="Zuccon D."/>
        </authorList>
    </citation>
    <scope>NUCLEOTIDE SEQUENCE [LARGE SCALE GENOMIC DNA]</scope>
    <source>
        <strain evidence="1 2">Y31</strain>
    </source>
</reference>
<proteinExistence type="predicted"/>
<dbReference type="PATRIC" id="fig|1261658.3.peg.1528"/>
<sequence length="67" mass="7546">MNNDALLADLSYIKLTDSQGKVIQKISTALEDKNWSKQQINELNKNYEVLAQKSTKSGYSGTIIRNI</sequence>
<dbReference type="AlphaFoldDB" id="A0A179D056"/>
<dbReference type="RefSeq" id="WP_064318678.1">
    <property type="nucleotide sequence ID" value="NZ_JACI01000002.1"/>
</dbReference>
<evidence type="ECO:0000313" key="2">
    <source>
        <dbReference type="Proteomes" id="UP000078358"/>
    </source>
</evidence>
<dbReference type="EMBL" id="JACI01000002">
    <property type="protein sequence ID" value="OAQ14921.1"/>
    <property type="molecule type" value="Genomic_DNA"/>
</dbReference>
<name>A0A179D056_BIBTR</name>
<comment type="caution">
    <text evidence="1">The sequence shown here is derived from an EMBL/GenBank/DDBJ whole genome shotgun (WGS) entry which is preliminary data.</text>
</comment>
<gene>
    <name evidence="1" type="ORF">F480_07655</name>
</gene>